<comment type="caution">
    <text evidence="4">The sequence shown here is derived from an EMBL/GenBank/DDBJ whole genome shotgun (WGS) entry which is preliminary data.</text>
</comment>
<name>A0A4R1HXF1_PSEEN</name>
<dbReference type="Pfam" id="PF03816">
    <property type="entry name" value="LytR_cpsA_psr"/>
    <property type="match status" value="1"/>
</dbReference>
<comment type="similarity">
    <text evidence="1">Belongs to the LytR/CpsA/Psr (LCP) family.</text>
</comment>
<evidence type="ECO:0000259" key="3">
    <source>
        <dbReference type="Pfam" id="PF13399"/>
    </source>
</evidence>
<feature type="domain" description="LytR/CpsA/Psr regulator C-terminal" evidence="3">
    <location>
        <begin position="332"/>
        <end position="413"/>
    </location>
</feature>
<dbReference type="InterPro" id="IPR050922">
    <property type="entry name" value="LytR/CpsA/Psr_CW_biosynth"/>
</dbReference>
<dbReference type="AlphaFoldDB" id="A0A4R1HXF1"/>
<protein>
    <submittedName>
        <fullName evidence="4">LytR family transcriptional attenuator</fullName>
    </submittedName>
</protein>
<organism evidence="4 5">
    <name type="scientific">Pseudonocardia endophytica</name>
    <dbReference type="NCBI Taxonomy" id="401976"/>
    <lineage>
        <taxon>Bacteria</taxon>
        <taxon>Bacillati</taxon>
        <taxon>Actinomycetota</taxon>
        <taxon>Actinomycetes</taxon>
        <taxon>Pseudonocardiales</taxon>
        <taxon>Pseudonocardiaceae</taxon>
        <taxon>Pseudonocardia</taxon>
    </lineage>
</organism>
<dbReference type="Gene3D" id="3.30.70.2390">
    <property type="match status" value="1"/>
</dbReference>
<evidence type="ECO:0000313" key="5">
    <source>
        <dbReference type="Proteomes" id="UP000295560"/>
    </source>
</evidence>
<dbReference type="PANTHER" id="PTHR33392:SF6">
    <property type="entry name" value="POLYISOPRENYL-TEICHOIC ACID--PEPTIDOGLYCAN TEICHOIC ACID TRANSFERASE TAGU"/>
    <property type="match status" value="1"/>
</dbReference>
<gene>
    <name evidence="4" type="ORF">EV378_2903</name>
</gene>
<dbReference type="InterPro" id="IPR027381">
    <property type="entry name" value="LytR/CpsA/Psr_C"/>
</dbReference>
<dbReference type="Gene3D" id="3.40.630.190">
    <property type="entry name" value="LCP protein"/>
    <property type="match status" value="1"/>
</dbReference>
<dbReference type="NCBIfam" id="TIGR00350">
    <property type="entry name" value="lytR_cpsA_psr"/>
    <property type="match status" value="1"/>
</dbReference>
<feature type="domain" description="Cell envelope-related transcriptional attenuator" evidence="2">
    <location>
        <begin position="63"/>
        <end position="224"/>
    </location>
</feature>
<proteinExistence type="inferred from homology"/>
<dbReference type="Proteomes" id="UP000295560">
    <property type="component" value="Unassembled WGS sequence"/>
</dbReference>
<dbReference type="InterPro" id="IPR004474">
    <property type="entry name" value="LytR_CpsA_psr"/>
</dbReference>
<sequence>MLVFVACAAGFTSRQTVENGIRTVAALDPQSDAISSRSTQAGDENVLVLGLPADRAGVPEAARADTAVLVHLPANGAPAVTLGFPANLEVARPPCQRWDGATGTYGDTVPAESRTALSSAYDVGGPKCAVGVAQQVTGLSVTRFVAFDMNGVNAIVDSVRGVGVCTERPVVDRALGPVVTRPGETVLGGTEAGRFAAATGVDDTSPVDRVRRQQRILSSVLENALSTTSLLAPGASDRIARALPGALTVDGAEAGDLLVLSRSLSLTSGDDAAPPFVSVPVSELPNTRGHLELNRSDSSDLFTALQKHEPLPPEFAVPAQRGGTPLLAQGTVVDVRNAAGQTGLADTMATALRAQGYVIGEVGDAPPGPDTVIRFSPDRADAAAVLGGSVPGARQEPDPGATGTLQLVLGASFPGVASMGAPAVQTGQTADCG</sequence>
<evidence type="ECO:0000256" key="1">
    <source>
        <dbReference type="ARBA" id="ARBA00006068"/>
    </source>
</evidence>
<dbReference type="EMBL" id="SMFZ01000001">
    <property type="protein sequence ID" value="TCK27048.1"/>
    <property type="molecule type" value="Genomic_DNA"/>
</dbReference>
<keyword evidence="5" id="KW-1185">Reference proteome</keyword>
<dbReference type="Pfam" id="PF13399">
    <property type="entry name" value="LytR_C"/>
    <property type="match status" value="1"/>
</dbReference>
<evidence type="ECO:0000313" key="4">
    <source>
        <dbReference type="EMBL" id="TCK27048.1"/>
    </source>
</evidence>
<evidence type="ECO:0000259" key="2">
    <source>
        <dbReference type="Pfam" id="PF03816"/>
    </source>
</evidence>
<accession>A0A4R1HXF1</accession>
<reference evidence="4 5" key="1">
    <citation type="submission" date="2019-03" db="EMBL/GenBank/DDBJ databases">
        <title>Sequencing the genomes of 1000 actinobacteria strains.</title>
        <authorList>
            <person name="Klenk H.-P."/>
        </authorList>
    </citation>
    <scope>NUCLEOTIDE SEQUENCE [LARGE SCALE GENOMIC DNA]</scope>
    <source>
        <strain evidence="4 5">DSM 44969</strain>
    </source>
</reference>
<dbReference type="PANTHER" id="PTHR33392">
    <property type="entry name" value="POLYISOPRENYL-TEICHOIC ACID--PEPTIDOGLYCAN TEICHOIC ACID TRANSFERASE TAGU"/>
    <property type="match status" value="1"/>
</dbReference>